<keyword evidence="3" id="KW-1185">Reference proteome</keyword>
<accession>A0ABT5TEZ1</accession>
<dbReference type="EMBL" id="JAQZSM010000048">
    <property type="protein sequence ID" value="MDD7973693.1"/>
    <property type="molecule type" value="Genomic_DNA"/>
</dbReference>
<evidence type="ECO:0000313" key="2">
    <source>
        <dbReference type="EMBL" id="MDD7973693.1"/>
    </source>
</evidence>
<evidence type="ECO:0000259" key="1">
    <source>
        <dbReference type="Pfam" id="PF08521"/>
    </source>
</evidence>
<keyword evidence="2" id="KW-0808">Transferase</keyword>
<name>A0ABT5TEZ1_9RHOB</name>
<protein>
    <submittedName>
        <fullName evidence="2">Sensor histidine kinase N-terminal domain-containing protein</fullName>
    </submittedName>
</protein>
<sequence length="117" mass="12732">MLFLIIRQNAIEAAEEAFDRVLGAAALSIADTVQYENGNVIVDIPYSSFAILGMSRLNRVFYRVVAPNGEIITGSPILGLEIPHATGPELRVALPSCLCGMTWVDGDRCKCHRPCRA</sequence>
<reference evidence="2" key="1">
    <citation type="submission" date="2023-02" db="EMBL/GenBank/DDBJ databases">
        <title>Description of Roseinatronobacter alkalisoli sp. nov., an alkaliphilic bacerium isolated from soda soil.</title>
        <authorList>
            <person name="Wei W."/>
        </authorList>
    </citation>
    <scope>NUCLEOTIDE SEQUENCE</scope>
    <source>
        <strain evidence="2">HJB301</strain>
    </source>
</reference>
<organism evidence="2 3">
    <name type="scientific">Roseinatronobacter alkalisoli</name>
    <dbReference type="NCBI Taxonomy" id="3028235"/>
    <lineage>
        <taxon>Bacteria</taxon>
        <taxon>Pseudomonadati</taxon>
        <taxon>Pseudomonadota</taxon>
        <taxon>Alphaproteobacteria</taxon>
        <taxon>Rhodobacterales</taxon>
        <taxon>Paracoccaceae</taxon>
        <taxon>Roseinatronobacter</taxon>
    </lineage>
</organism>
<feature type="domain" description="Two-component sensor kinase N-terminal" evidence="1">
    <location>
        <begin position="3"/>
        <end position="83"/>
    </location>
</feature>
<dbReference type="Pfam" id="PF08521">
    <property type="entry name" value="2CSK_N"/>
    <property type="match status" value="1"/>
</dbReference>
<evidence type="ECO:0000313" key="3">
    <source>
        <dbReference type="Proteomes" id="UP001431784"/>
    </source>
</evidence>
<dbReference type="GO" id="GO:0016301">
    <property type="term" value="F:kinase activity"/>
    <property type="evidence" value="ECO:0007669"/>
    <property type="project" value="UniProtKB-KW"/>
</dbReference>
<proteinExistence type="predicted"/>
<gene>
    <name evidence="2" type="ORF">PUT78_21770</name>
</gene>
<dbReference type="Proteomes" id="UP001431784">
    <property type="component" value="Unassembled WGS sequence"/>
</dbReference>
<keyword evidence="2" id="KW-0418">Kinase</keyword>
<comment type="caution">
    <text evidence="2">The sequence shown here is derived from an EMBL/GenBank/DDBJ whole genome shotgun (WGS) entry which is preliminary data.</text>
</comment>
<dbReference type="InterPro" id="IPR013727">
    <property type="entry name" value="2CSK_N"/>
</dbReference>
<dbReference type="RefSeq" id="WP_274354356.1">
    <property type="nucleotide sequence ID" value="NZ_JAQZSM010000048.1"/>
</dbReference>